<evidence type="ECO:0000313" key="2">
    <source>
        <dbReference type="EMBL" id="EGC21362.1"/>
    </source>
</evidence>
<dbReference type="AlphaFoldDB" id="F0F3E6"/>
<dbReference type="HOGENOM" id="CLU_130386_1_0_10"/>
<comment type="caution">
    <text evidence="2">The sequence shown here is derived from an EMBL/GenBank/DDBJ whole genome shotgun (WGS) entry which is preliminary data.</text>
</comment>
<feature type="chain" id="PRO_5003250305" description="DUF4252 domain-containing protein" evidence="1">
    <location>
        <begin position="24"/>
        <end position="170"/>
    </location>
</feature>
<keyword evidence="1" id="KW-0732">Signal</keyword>
<accession>F0F3E6</accession>
<evidence type="ECO:0000313" key="3">
    <source>
        <dbReference type="Proteomes" id="UP000005697"/>
    </source>
</evidence>
<reference evidence="2 3" key="1">
    <citation type="submission" date="2011-01" db="EMBL/GenBank/DDBJ databases">
        <authorList>
            <person name="Muzny D."/>
            <person name="Qin X."/>
            <person name="Deng J."/>
            <person name="Jiang H."/>
            <person name="Liu Y."/>
            <person name="Qu J."/>
            <person name="Song X.-Z."/>
            <person name="Zhang L."/>
            <person name="Thornton R."/>
            <person name="Coyle M."/>
            <person name="Francisco L."/>
            <person name="Jackson L."/>
            <person name="Javaid M."/>
            <person name="Korchina V."/>
            <person name="Kovar C."/>
            <person name="Mata R."/>
            <person name="Mathew T."/>
            <person name="Ngo R."/>
            <person name="Nguyen L."/>
            <person name="Nguyen N."/>
            <person name="Okwuonu G."/>
            <person name="Ongeri F."/>
            <person name="Pham C."/>
            <person name="Simmons D."/>
            <person name="Wilczek-Boney K."/>
            <person name="Hale W."/>
            <person name="Jakkamsetti A."/>
            <person name="Pham P."/>
            <person name="Ruth R."/>
            <person name="San Lucas F."/>
            <person name="Warren J."/>
            <person name="Zhang J."/>
            <person name="Zhao Z."/>
            <person name="Zhou C."/>
            <person name="Zhu D."/>
            <person name="Lee S."/>
            <person name="Bess C."/>
            <person name="Blankenburg K."/>
            <person name="Forbes L."/>
            <person name="Fu Q."/>
            <person name="Gubbala S."/>
            <person name="Hirani K."/>
            <person name="Jayaseelan J.C."/>
            <person name="Lara F."/>
            <person name="Munidasa M."/>
            <person name="Palculict T."/>
            <person name="Patil S."/>
            <person name="Pu L.-L."/>
            <person name="Saada N."/>
            <person name="Tang L."/>
            <person name="Weissenberger G."/>
            <person name="Zhu Y."/>
            <person name="Hemphill L."/>
            <person name="Shang Y."/>
            <person name="Youmans B."/>
            <person name="Ayvaz T."/>
            <person name="Ross M."/>
            <person name="Santibanez J."/>
            <person name="Aqrawi P."/>
            <person name="Gross S."/>
            <person name="Joshi V."/>
            <person name="Fowler G."/>
            <person name="Nazareth L."/>
            <person name="Reid J."/>
            <person name="Worley K."/>
            <person name="Petrosino J."/>
            <person name="Highlander S."/>
            <person name="Gibbs R."/>
        </authorList>
    </citation>
    <scope>NUCLEOTIDE SEQUENCE [LARGE SCALE GENOMIC DNA]</scope>
    <source>
        <strain evidence="2 3">DSM 16608</strain>
    </source>
</reference>
<name>F0F3E6_9BACT</name>
<gene>
    <name evidence="2" type="ORF">HMPREF9141_0112</name>
</gene>
<dbReference type="OrthoDB" id="1072360at2"/>
<protein>
    <recommendedName>
        <fullName evidence="4">DUF4252 domain-containing protein</fullName>
    </recommendedName>
</protein>
<evidence type="ECO:0008006" key="4">
    <source>
        <dbReference type="Google" id="ProtNLM"/>
    </source>
</evidence>
<dbReference type="STRING" id="888743.HMPREF9141_0112"/>
<dbReference type="RefSeq" id="WP_007367654.1">
    <property type="nucleotide sequence ID" value="NZ_GL872283.1"/>
</dbReference>
<evidence type="ECO:0000256" key="1">
    <source>
        <dbReference type="SAM" id="SignalP"/>
    </source>
</evidence>
<feature type="signal peptide" evidence="1">
    <location>
        <begin position="1"/>
        <end position="23"/>
    </location>
</feature>
<organism evidence="2 3">
    <name type="scientific">Prevotella multiformis DSM 16608</name>
    <dbReference type="NCBI Taxonomy" id="888743"/>
    <lineage>
        <taxon>Bacteria</taxon>
        <taxon>Pseudomonadati</taxon>
        <taxon>Bacteroidota</taxon>
        <taxon>Bacteroidia</taxon>
        <taxon>Bacteroidales</taxon>
        <taxon>Prevotellaceae</taxon>
        <taxon>Prevotella</taxon>
    </lineage>
</organism>
<dbReference type="EMBL" id="AEWX01000001">
    <property type="protein sequence ID" value="EGC21362.1"/>
    <property type="molecule type" value="Genomic_DNA"/>
</dbReference>
<dbReference type="eggNOG" id="ENOG5033MIH">
    <property type="taxonomic scope" value="Bacteria"/>
</dbReference>
<dbReference type="PROSITE" id="PS51257">
    <property type="entry name" value="PROKAR_LIPOPROTEIN"/>
    <property type="match status" value="1"/>
</dbReference>
<sequence>MKKKIFTLAFAAATLLCGCNVQARPSASVSASQDDGVEALFKQFRNSENVTYLNLPKSLIKMGLKSADDKTAEALAARIDGIQILTLEEAGQKTKDALFRQFSNLEKKGYEPVVKSNDDGEKVRILIKGNEKEVQNLIIFSMDKDNCSLVSINGHINPADIDEIVELETH</sequence>
<dbReference type="Proteomes" id="UP000005697">
    <property type="component" value="Unassembled WGS sequence"/>
</dbReference>
<proteinExistence type="predicted"/>
<keyword evidence="3" id="KW-1185">Reference proteome</keyword>
<dbReference type="InterPro" id="IPR025348">
    <property type="entry name" value="DUF4252"/>
</dbReference>
<dbReference type="Pfam" id="PF14060">
    <property type="entry name" value="DUF4252"/>
    <property type="match status" value="1"/>
</dbReference>